<comment type="similarity">
    <text evidence="3">Belongs to the peptidase M20A family.</text>
</comment>
<dbReference type="RefSeq" id="WP_190291772.1">
    <property type="nucleotide sequence ID" value="NZ_JABFCZ010000012.1"/>
</dbReference>
<comment type="caution">
    <text evidence="9">The sequence shown here is derived from an EMBL/GenBank/DDBJ whole genome shotgun (WGS) entry which is preliminary data.</text>
</comment>
<keyword evidence="7" id="KW-0170">Cobalt</keyword>
<dbReference type="SUPFAM" id="SSF53187">
    <property type="entry name" value="Zn-dependent exopeptidases"/>
    <property type="match status" value="1"/>
</dbReference>
<evidence type="ECO:0000259" key="8">
    <source>
        <dbReference type="Pfam" id="PF07687"/>
    </source>
</evidence>
<keyword evidence="4" id="KW-0479">Metal-binding</keyword>
<dbReference type="InterPro" id="IPR011650">
    <property type="entry name" value="Peptidase_M20_dimer"/>
</dbReference>
<keyword evidence="6" id="KW-0862">Zinc</keyword>
<dbReference type="PANTHER" id="PTHR43808:SF25">
    <property type="entry name" value="PEPTIDASE M20 DIMERISATION DOMAIN-CONTAINING PROTEIN"/>
    <property type="match status" value="1"/>
</dbReference>
<evidence type="ECO:0000256" key="2">
    <source>
        <dbReference type="ARBA" id="ARBA00001947"/>
    </source>
</evidence>
<evidence type="ECO:0000256" key="3">
    <source>
        <dbReference type="ARBA" id="ARBA00006247"/>
    </source>
</evidence>
<comment type="cofactor">
    <cofactor evidence="2">
        <name>Zn(2+)</name>
        <dbReference type="ChEBI" id="CHEBI:29105"/>
    </cofactor>
</comment>
<dbReference type="InterPro" id="IPR036264">
    <property type="entry name" value="Bact_exopeptidase_dim_dom"/>
</dbReference>
<evidence type="ECO:0000256" key="7">
    <source>
        <dbReference type="ARBA" id="ARBA00023285"/>
    </source>
</evidence>
<keyword evidence="5" id="KW-0378">Hydrolase</keyword>
<feature type="domain" description="Peptidase M20 dimerisation" evidence="8">
    <location>
        <begin position="207"/>
        <end position="320"/>
    </location>
</feature>
<dbReference type="Pfam" id="PF01546">
    <property type="entry name" value="Peptidase_M20"/>
    <property type="match status" value="1"/>
</dbReference>
<dbReference type="GO" id="GO:0046872">
    <property type="term" value="F:metal ion binding"/>
    <property type="evidence" value="ECO:0007669"/>
    <property type="project" value="UniProtKB-KW"/>
</dbReference>
<dbReference type="InterPro" id="IPR010182">
    <property type="entry name" value="ArgE/DapE"/>
</dbReference>
<accession>A0A926NTA8</accession>
<sequence length="429" mass="46245">MTEPLSPADIDRIKQAVEANFETQVSFLQDLVRTASLRGEEAAVQATVARALVDRSYDVERFGVDPEAVDEHPAYSPATIDYADTFNVSGIKTPKTQKGRSLILNAHTDVVPTADPSAWTYPPFSATRDGDWLYGRGAGDMKAGLVANIFAVDAIEAAGFRLTGPLQIQSVVDEETTGNGAAAAIHRGYTADAVLIPEPTDEQLVFANAGVIKFKITTRGVPAHPRDPDSGLSAIDAAIQLIGHLKRLEKTWNEERHKHAGFENLRNPASLNIGTISGGEWPSSVPFACVFEGRIGFFPGEDPWERAREVEDSIAALLSEDARLARSAPTVEWVGTMQAGYRLADTSPAEDALQTAHGLVHNGDLGRYIMACYLDATLFANHAGIPALTYGPIAENIHGIDERVNLPSLKRITETIALFTASWCGIETA</sequence>
<reference evidence="9" key="1">
    <citation type="submission" date="2020-05" db="EMBL/GenBank/DDBJ databases">
        <title>Identification of trans-AT polyketide cluster in two marine bacteria, producers of a novel glutaramide-containing polyketide sesbanimide D and analogs.</title>
        <authorList>
            <person name="Kacar D."/>
            <person name="Rodriguez P."/>
            <person name="Canedo L."/>
            <person name="Gonzalez E."/>
            <person name="Galan B."/>
            <person name="De La Calle F."/>
            <person name="Garcia J.L."/>
        </authorList>
    </citation>
    <scope>NUCLEOTIDE SEQUENCE</scope>
    <source>
        <strain evidence="9">PHM038</strain>
    </source>
</reference>
<dbReference type="InterPro" id="IPR050072">
    <property type="entry name" value="Peptidase_M20A"/>
</dbReference>
<name>A0A926NTA8_9HYPH</name>
<dbReference type="EMBL" id="JABFCZ010000012">
    <property type="protein sequence ID" value="MBD1547017.1"/>
    <property type="molecule type" value="Genomic_DNA"/>
</dbReference>
<evidence type="ECO:0000256" key="5">
    <source>
        <dbReference type="ARBA" id="ARBA00022801"/>
    </source>
</evidence>
<dbReference type="Proteomes" id="UP000598467">
    <property type="component" value="Unassembled WGS sequence"/>
</dbReference>
<evidence type="ECO:0000313" key="10">
    <source>
        <dbReference type="Proteomes" id="UP000598467"/>
    </source>
</evidence>
<dbReference type="PANTHER" id="PTHR43808">
    <property type="entry name" value="ACETYLORNITHINE DEACETYLASE"/>
    <property type="match status" value="1"/>
</dbReference>
<evidence type="ECO:0000256" key="4">
    <source>
        <dbReference type="ARBA" id="ARBA00022723"/>
    </source>
</evidence>
<proteinExistence type="inferred from homology"/>
<dbReference type="Pfam" id="PF07687">
    <property type="entry name" value="M20_dimer"/>
    <property type="match status" value="1"/>
</dbReference>
<gene>
    <name evidence="9" type="ORF">HK439_12145</name>
</gene>
<comment type="cofactor">
    <cofactor evidence="1">
        <name>Co(2+)</name>
        <dbReference type="ChEBI" id="CHEBI:48828"/>
    </cofactor>
</comment>
<evidence type="ECO:0000256" key="6">
    <source>
        <dbReference type="ARBA" id="ARBA00022833"/>
    </source>
</evidence>
<dbReference type="InterPro" id="IPR002933">
    <property type="entry name" value="Peptidase_M20"/>
</dbReference>
<evidence type="ECO:0000313" key="9">
    <source>
        <dbReference type="EMBL" id="MBD1547017.1"/>
    </source>
</evidence>
<dbReference type="Gene3D" id="3.30.70.360">
    <property type="match status" value="1"/>
</dbReference>
<dbReference type="NCBIfam" id="TIGR01910">
    <property type="entry name" value="DapE-ArgE"/>
    <property type="match status" value="1"/>
</dbReference>
<evidence type="ECO:0000256" key="1">
    <source>
        <dbReference type="ARBA" id="ARBA00001941"/>
    </source>
</evidence>
<dbReference type="AlphaFoldDB" id="A0A926NTA8"/>
<dbReference type="Gene3D" id="3.40.630.10">
    <property type="entry name" value="Zn peptidases"/>
    <property type="match status" value="1"/>
</dbReference>
<dbReference type="SUPFAM" id="SSF55031">
    <property type="entry name" value="Bacterial exopeptidase dimerisation domain"/>
    <property type="match status" value="1"/>
</dbReference>
<organism evidence="9 10">
    <name type="scientific">Roseibium aggregatum</name>
    <dbReference type="NCBI Taxonomy" id="187304"/>
    <lineage>
        <taxon>Bacteria</taxon>
        <taxon>Pseudomonadati</taxon>
        <taxon>Pseudomonadota</taxon>
        <taxon>Alphaproteobacteria</taxon>
        <taxon>Hyphomicrobiales</taxon>
        <taxon>Stappiaceae</taxon>
        <taxon>Roseibium</taxon>
    </lineage>
</organism>
<dbReference type="NCBIfam" id="NF005306">
    <property type="entry name" value="PRK06837.1"/>
    <property type="match status" value="1"/>
</dbReference>
<dbReference type="GO" id="GO:0016787">
    <property type="term" value="F:hydrolase activity"/>
    <property type="evidence" value="ECO:0007669"/>
    <property type="project" value="UniProtKB-KW"/>
</dbReference>
<protein>
    <submittedName>
        <fullName evidence="9">ArgE/DapE family deacylase</fullName>
    </submittedName>
</protein>